<organism evidence="1">
    <name type="scientific">hydrothermal vent metagenome</name>
    <dbReference type="NCBI Taxonomy" id="652676"/>
    <lineage>
        <taxon>unclassified sequences</taxon>
        <taxon>metagenomes</taxon>
        <taxon>ecological metagenomes</taxon>
    </lineage>
</organism>
<name>A0A3B1AHI0_9ZZZZ</name>
<gene>
    <name evidence="1" type="ORF">MNBD_GAMMA22-1503</name>
</gene>
<sequence>MKKYKNSQLILLSFILLLLNACASGEPLMSWPEMNGQVVDTDTGEPIADAFVIARWQGRVGFFHGSSTCYHVESTMSDAQGNFTIPSWFEWFDNFWTHMKSVSISTYKSDYVTVFNRLSNEEKKNIQYQRKSNGTREDKLGYIKLTARRNFCSNAGQSRRKSYYLYRRLYEDAKKITLTKDEKKNLEWFRDIAVSAWVATDQNRTREEKEKLVLEHLRDNLK</sequence>
<proteinExistence type="predicted"/>
<dbReference type="EMBL" id="UOFS01000039">
    <property type="protein sequence ID" value="VAW99343.1"/>
    <property type="molecule type" value="Genomic_DNA"/>
</dbReference>
<protein>
    <recommendedName>
        <fullName evidence="2">Carboxypeptidase regulatory-like domain-containing protein</fullName>
    </recommendedName>
</protein>
<reference evidence="1" key="1">
    <citation type="submission" date="2018-06" db="EMBL/GenBank/DDBJ databases">
        <authorList>
            <person name="Zhirakovskaya E."/>
        </authorList>
    </citation>
    <scope>NUCLEOTIDE SEQUENCE</scope>
</reference>
<accession>A0A3B1AHI0</accession>
<evidence type="ECO:0000313" key="1">
    <source>
        <dbReference type="EMBL" id="VAW99343.1"/>
    </source>
</evidence>
<dbReference type="AlphaFoldDB" id="A0A3B1AHI0"/>
<evidence type="ECO:0008006" key="2">
    <source>
        <dbReference type="Google" id="ProtNLM"/>
    </source>
</evidence>